<evidence type="ECO:0000256" key="5">
    <source>
        <dbReference type="ARBA" id="ARBA00022827"/>
    </source>
</evidence>
<evidence type="ECO:0000256" key="8">
    <source>
        <dbReference type="ARBA" id="ARBA00023014"/>
    </source>
</evidence>
<evidence type="ECO:0000256" key="6">
    <source>
        <dbReference type="ARBA" id="ARBA00023002"/>
    </source>
</evidence>
<dbReference type="PROSITE" id="PS51379">
    <property type="entry name" value="4FE4S_FER_2"/>
    <property type="match status" value="1"/>
</dbReference>
<sequence>MATEKADSIIRAAIFRCLHQVALSEKEIECLTDVLIVGSGVAGLTAAYLLAEAGRRVYLVEKRPAVGGTAVLLGDVFPNLECASCMLEPLMDDVLHHPLIEVLPYSEVTEILGYFGNFQVSIKRKARHVSEDGCFGCRTCHDVCPVQVPNQEYDFGLSKRKAIYIPYP</sequence>
<evidence type="ECO:0000256" key="3">
    <source>
        <dbReference type="ARBA" id="ARBA00022485"/>
    </source>
</evidence>
<dbReference type="PRINTS" id="PR00411">
    <property type="entry name" value="PNDRDTASEI"/>
</dbReference>
<keyword evidence="5" id="KW-0285">Flavoprotein</keyword>
<keyword evidence="3" id="KW-0004">4Fe-4S</keyword>
<evidence type="ECO:0000256" key="2">
    <source>
        <dbReference type="ARBA" id="ARBA00006561"/>
    </source>
</evidence>
<accession>A0ABV6Z4H0</accession>
<dbReference type="InterPro" id="IPR017900">
    <property type="entry name" value="4Fe4S_Fe_S_CS"/>
</dbReference>
<reference evidence="10 11" key="1">
    <citation type="submission" date="2024-09" db="EMBL/GenBank/DDBJ databases">
        <title>Laminarin stimulates single cell rates of sulfate reduction while oxygen inhibits transcriptomic activity in coastal marine sediment.</title>
        <authorList>
            <person name="Lindsay M."/>
            <person name="Orcutt B."/>
            <person name="Emerson D."/>
            <person name="Stepanauskas R."/>
            <person name="D'Angelo T."/>
        </authorList>
    </citation>
    <scope>NUCLEOTIDE SEQUENCE [LARGE SCALE GENOMIC DNA]</scope>
    <source>
        <strain evidence="10">SAG AM-311-K15</strain>
    </source>
</reference>
<evidence type="ECO:0000256" key="7">
    <source>
        <dbReference type="ARBA" id="ARBA00023004"/>
    </source>
</evidence>
<feature type="non-terminal residue" evidence="10">
    <location>
        <position position="168"/>
    </location>
</feature>
<comment type="cofactor">
    <cofactor evidence="1">
        <name>FAD</name>
        <dbReference type="ChEBI" id="CHEBI:57692"/>
    </cofactor>
</comment>
<keyword evidence="6" id="KW-0560">Oxidoreductase</keyword>
<comment type="caution">
    <text evidence="10">The sequence shown here is derived from an EMBL/GenBank/DDBJ whole genome shotgun (WGS) entry which is preliminary data.</text>
</comment>
<name>A0ABV6Z4H0_UNCC1</name>
<evidence type="ECO:0000256" key="4">
    <source>
        <dbReference type="ARBA" id="ARBA00022723"/>
    </source>
</evidence>
<evidence type="ECO:0000256" key="1">
    <source>
        <dbReference type="ARBA" id="ARBA00001974"/>
    </source>
</evidence>
<gene>
    <name evidence="10" type="ORF">ACFL27_24345</name>
</gene>
<dbReference type="Pfam" id="PF13450">
    <property type="entry name" value="NAD_binding_8"/>
    <property type="match status" value="1"/>
</dbReference>
<keyword evidence="5" id="KW-0274">FAD</keyword>
<evidence type="ECO:0000259" key="9">
    <source>
        <dbReference type="PROSITE" id="PS51379"/>
    </source>
</evidence>
<dbReference type="PANTHER" id="PTHR43498">
    <property type="entry name" value="FERREDOXIN:COB-COM HETERODISULFIDE REDUCTASE SUBUNIT A"/>
    <property type="match status" value="1"/>
</dbReference>
<dbReference type="Gene3D" id="3.50.50.60">
    <property type="entry name" value="FAD/NAD(P)-binding domain"/>
    <property type="match status" value="1"/>
</dbReference>
<keyword evidence="8" id="KW-0411">Iron-sulfur</keyword>
<comment type="similarity">
    <text evidence="2">Belongs to the HdrA family.</text>
</comment>
<evidence type="ECO:0000313" key="11">
    <source>
        <dbReference type="Proteomes" id="UP001594351"/>
    </source>
</evidence>
<keyword evidence="4" id="KW-0479">Metal-binding</keyword>
<organism evidence="10 11">
    <name type="scientific">candidate division CSSED10-310 bacterium</name>
    <dbReference type="NCBI Taxonomy" id="2855610"/>
    <lineage>
        <taxon>Bacteria</taxon>
        <taxon>Bacteria division CSSED10-310</taxon>
    </lineage>
</organism>
<dbReference type="InterPro" id="IPR036188">
    <property type="entry name" value="FAD/NAD-bd_sf"/>
</dbReference>
<proteinExistence type="inferred from homology"/>
<keyword evidence="11" id="KW-1185">Reference proteome</keyword>
<dbReference type="EMBL" id="JBHPBY010000476">
    <property type="protein sequence ID" value="MFC1853341.1"/>
    <property type="molecule type" value="Genomic_DNA"/>
</dbReference>
<dbReference type="PROSITE" id="PS00198">
    <property type="entry name" value="4FE4S_FER_1"/>
    <property type="match status" value="1"/>
</dbReference>
<feature type="domain" description="4Fe-4S ferredoxin-type" evidence="9">
    <location>
        <begin position="125"/>
        <end position="154"/>
    </location>
</feature>
<dbReference type="PANTHER" id="PTHR43498:SF1">
    <property type="entry name" value="COB--COM HETERODISULFIDE REDUCTASE IRON-SULFUR SUBUNIT A"/>
    <property type="match status" value="1"/>
</dbReference>
<dbReference type="Proteomes" id="UP001594351">
    <property type="component" value="Unassembled WGS sequence"/>
</dbReference>
<evidence type="ECO:0000313" key="10">
    <source>
        <dbReference type="EMBL" id="MFC1853341.1"/>
    </source>
</evidence>
<protein>
    <submittedName>
        <fullName evidence="10">FAD-dependent oxidoreductase</fullName>
    </submittedName>
</protein>
<dbReference type="InterPro" id="IPR039650">
    <property type="entry name" value="HdrA-like"/>
</dbReference>
<dbReference type="SUPFAM" id="SSF51905">
    <property type="entry name" value="FAD/NAD(P)-binding domain"/>
    <property type="match status" value="1"/>
</dbReference>
<dbReference type="InterPro" id="IPR017896">
    <property type="entry name" value="4Fe4S_Fe-S-bd"/>
</dbReference>
<keyword evidence="7" id="KW-0408">Iron</keyword>